<evidence type="ECO:0000313" key="2">
    <source>
        <dbReference type="Proteomes" id="UP000192472"/>
    </source>
</evidence>
<dbReference type="InterPro" id="IPR013078">
    <property type="entry name" value="His_Pase_superF_clade-1"/>
</dbReference>
<dbReference type="CDD" id="cd07067">
    <property type="entry name" value="HP_PGM_like"/>
    <property type="match status" value="1"/>
</dbReference>
<dbReference type="SMART" id="SM00855">
    <property type="entry name" value="PGAM"/>
    <property type="match status" value="1"/>
</dbReference>
<proteinExistence type="predicted"/>
<reference evidence="1 2" key="1">
    <citation type="submission" date="2017-04" db="EMBL/GenBank/DDBJ databases">
        <authorList>
            <person name="Afonso C.L."/>
            <person name="Miller P.J."/>
            <person name="Scott M.A."/>
            <person name="Spackman E."/>
            <person name="Goraichik I."/>
            <person name="Dimitrov K.M."/>
            <person name="Suarez D.L."/>
            <person name="Swayne D.E."/>
        </authorList>
    </citation>
    <scope>NUCLEOTIDE SEQUENCE [LARGE SCALE GENOMIC DNA]</scope>
    <source>
        <strain evidence="1 2">DSM 26133</strain>
    </source>
</reference>
<dbReference type="InterPro" id="IPR029033">
    <property type="entry name" value="His_PPase_superfam"/>
</dbReference>
<name>A0A1W2GNN4_REIFA</name>
<dbReference type="Proteomes" id="UP000192472">
    <property type="component" value="Unassembled WGS sequence"/>
</dbReference>
<dbReference type="AlphaFoldDB" id="A0A1W2GNN4"/>
<dbReference type="Pfam" id="PF00300">
    <property type="entry name" value="His_Phos_1"/>
    <property type="match status" value="1"/>
</dbReference>
<dbReference type="Gene3D" id="3.40.50.1240">
    <property type="entry name" value="Phosphoglycerate mutase-like"/>
    <property type="match status" value="1"/>
</dbReference>
<sequence>MKNILIAIIAILCFQCSSKQPCEEDFFTIYLVRHAEKDTIGSSNDPALTSCGQERSEQLADLLEAVALDAIYSSDYIRTKDTAKPIAQAKNLEIQLYNSGELADFSELLLKRKEDAFVVGHSNTTGVLAGLLVGKELEAFDESIYNRIYQVVFGNKKGKLHLLHSSFSCE</sequence>
<accession>A0A1W2GNN4</accession>
<evidence type="ECO:0000313" key="1">
    <source>
        <dbReference type="EMBL" id="SMD38265.1"/>
    </source>
</evidence>
<dbReference type="OrthoDB" id="3296006at2"/>
<gene>
    <name evidence="1" type="ORF">SAMN04488029_3715</name>
</gene>
<dbReference type="EMBL" id="FWYF01000004">
    <property type="protein sequence ID" value="SMD38265.1"/>
    <property type="molecule type" value="Genomic_DNA"/>
</dbReference>
<protein>
    <submittedName>
        <fullName evidence="1">Histidine phosphatase superfamily (Branch 1)</fullName>
    </submittedName>
</protein>
<dbReference type="STRING" id="692418.SAMN04488029_3715"/>
<dbReference type="SUPFAM" id="SSF53254">
    <property type="entry name" value="Phosphoglycerate mutase-like"/>
    <property type="match status" value="1"/>
</dbReference>
<organism evidence="1 2">
    <name type="scientific">Reichenbachiella faecimaris</name>
    <dbReference type="NCBI Taxonomy" id="692418"/>
    <lineage>
        <taxon>Bacteria</taxon>
        <taxon>Pseudomonadati</taxon>
        <taxon>Bacteroidota</taxon>
        <taxon>Cytophagia</taxon>
        <taxon>Cytophagales</taxon>
        <taxon>Reichenbachiellaceae</taxon>
        <taxon>Reichenbachiella</taxon>
    </lineage>
</organism>
<keyword evidence="2" id="KW-1185">Reference proteome</keyword>
<dbReference type="RefSeq" id="WP_084374333.1">
    <property type="nucleotide sequence ID" value="NZ_FWYF01000004.1"/>
</dbReference>